<sequence length="115" mass="13175">MRIFAAIYLLILLSACTNVKTLNIKRSEIGMLSNYDVSTFSDYGNDVFYDPEVKLHRYDIYVGGYGGCGGHLLIYAKPKMDRYLINNGYSDYTVMDVHHQLSPPSKCKLFIKYNN</sequence>
<gene>
    <name evidence="1" type="ORF">J0A66_00740</name>
</gene>
<dbReference type="RefSeq" id="WP_206571859.1">
    <property type="nucleotide sequence ID" value="NZ_JAFKCV010000001.1"/>
</dbReference>
<evidence type="ECO:0000313" key="2">
    <source>
        <dbReference type="Proteomes" id="UP000664654"/>
    </source>
</evidence>
<organism evidence="1 2">
    <name type="scientific">Bowmanella dokdonensis</name>
    <dbReference type="NCBI Taxonomy" id="751969"/>
    <lineage>
        <taxon>Bacteria</taxon>
        <taxon>Pseudomonadati</taxon>
        <taxon>Pseudomonadota</taxon>
        <taxon>Gammaproteobacteria</taxon>
        <taxon>Alteromonadales</taxon>
        <taxon>Alteromonadaceae</taxon>
        <taxon>Bowmanella</taxon>
    </lineage>
</organism>
<protein>
    <recommendedName>
        <fullName evidence="3">Lipoprotein</fullName>
    </recommendedName>
</protein>
<comment type="caution">
    <text evidence="1">The sequence shown here is derived from an EMBL/GenBank/DDBJ whole genome shotgun (WGS) entry which is preliminary data.</text>
</comment>
<dbReference type="Proteomes" id="UP000664654">
    <property type="component" value="Unassembled WGS sequence"/>
</dbReference>
<reference evidence="1" key="1">
    <citation type="submission" date="2021-03" db="EMBL/GenBank/DDBJ databases">
        <title>novel species isolated from a fishpond in China.</title>
        <authorList>
            <person name="Lu H."/>
            <person name="Cai Z."/>
        </authorList>
    </citation>
    <scope>NUCLEOTIDE SEQUENCE</scope>
    <source>
        <strain evidence="1">JCM 30855</strain>
    </source>
</reference>
<name>A0A939IL15_9ALTE</name>
<proteinExistence type="predicted"/>
<dbReference type="PROSITE" id="PS51257">
    <property type="entry name" value="PROKAR_LIPOPROTEIN"/>
    <property type="match status" value="1"/>
</dbReference>
<accession>A0A939IL15</accession>
<dbReference type="AlphaFoldDB" id="A0A939IL15"/>
<dbReference type="EMBL" id="JAFKCV010000001">
    <property type="protein sequence ID" value="MBN7823738.1"/>
    <property type="molecule type" value="Genomic_DNA"/>
</dbReference>
<evidence type="ECO:0000313" key="1">
    <source>
        <dbReference type="EMBL" id="MBN7823738.1"/>
    </source>
</evidence>
<evidence type="ECO:0008006" key="3">
    <source>
        <dbReference type="Google" id="ProtNLM"/>
    </source>
</evidence>
<keyword evidence="2" id="KW-1185">Reference proteome</keyword>